<keyword evidence="1" id="KW-0560">Oxidoreductase</keyword>
<feature type="domain" description="D-isomer specific 2-hydroxyacid dehydrogenase catalytic" evidence="2">
    <location>
        <begin position="30"/>
        <end position="316"/>
    </location>
</feature>
<dbReference type="PANTHER" id="PTHR34315:SF1">
    <property type="entry name" value="INTRADIOL RING-CLEAVAGE DIOXYGENASES DOMAIN-CONTAINING PROTEIN-RELATED"/>
    <property type="match status" value="1"/>
</dbReference>
<comment type="caution">
    <text evidence="5">The sequence shown here is derived from an EMBL/GenBank/DDBJ whole genome shotgun (WGS) entry which is preliminary data.</text>
</comment>
<evidence type="ECO:0000313" key="6">
    <source>
        <dbReference type="Proteomes" id="UP001259832"/>
    </source>
</evidence>
<protein>
    <submittedName>
        <fullName evidence="5">Glyoxylate reductase/hydroxypyruvate reductase</fullName>
    </submittedName>
</protein>
<evidence type="ECO:0000259" key="2">
    <source>
        <dbReference type="Pfam" id="PF00389"/>
    </source>
</evidence>
<dbReference type="Pfam" id="PF00389">
    <property type="entry name" value="2-Hacid_dh"/>
    <property type="match status" value="1"/>
</dbReference>
<dbReference type="InterPro" id="IPR029753">
    <property type="entry name" value="D-isomer_DH_CS"/>
</dbReference>
<evidence type="ECO:0000259" key="4">
    <source>
        <dbReference type="Pfam" id="PF02826"/>
    </source>
</evidence>
<reference evidence="5" key="1">
    <citation type="submission" date="2023-08" db="EMBL/GenBank/DDBJ databases">
        <title>Reference Genome Resource for the Citrus Pathogen Phytophthora citrophthora.</title>
        <authorList>
            <person name="Moller H."/>
            <person name="Coetzee B."/>
            <person name="Rose L.J."/>
            <person name="Van Niekerk J.M."/>
        </authorList>
    </citation>
    <scope>NUCLEOTIDE SEQUENCE</scope>
    <source>
        <strain evidence="5">STE-U-9442</strain>
    </source>
</reference>
<dbReference type="SUPFAM" id="SSF49482">
    <property type="entry name" value="Aromatic compound dioxygenase"/>
    <property type="match status" value="1"/>
</dbReference>
<dbReference type="Pfam" id="PF02826">
    <property type="entry name" value="2-Hacid_dh_C"/>
    <property type="match status" value="1"/>
</dbReference>
<proteinExistence type="predicted"/>
<dbReference type="GO" id="GO:0016616">
    <property type="term" value="F:oxidoreductase activity, acting on the CH-OH group of donors, NAD or NADP as acceptor"/>
    <property type="evidence" value="ECO:0007669"/>
    <property type="project" value="InterPro"/>
</dbReference>
<gene>
    <name evidence="5" type="ORF">P3T76_006261</name>
</gene>
<dbReference type="CDD" id="cd05301">
    <property type="entry name" value="GDH"/>
    <property type="match status" value="1"/>
</dbReference>
<name>A0AAD9GQB4_9STRA</name>
<dbReference type="Gene3D" id="3.40.50.720">
    <property type="entry name" value="NAD(P)-binding Rossmann-like Domain"/>
    <property type="match status" value="2"/>
</dbReference>
<evidence type="ECO:0000313" key="5">
    <source>
        <dbReference type="EMBL" id="KAK1942762.1"/>
    </source>
</evidence>
<dbReference type="InterPro" id="IPR015889">
    <property type="entry name" value="Intradiol_dOase_core"/>
</dbReference>
<dbReference type="AlphaFoldDB" id="A0AAD9GQB4"/>
<dbReference type="InterPro" id="IPR006140">
    <property type="entry name" value="D-isomer_DH_NAD-bd"/>
</dbReference>
<dbReference type="EMBL" id="JASMQC010000009">
    <property type="protein sequence ID" value="KAK1942762.1"/>
    <property type="molecule type" value="Genomic_DNA"/>
</dbReference>
<dbReference type="GO" id="GO:0051287">
    <property type="term" value="F:NAD binding"/>
    <property type="evidence" value="ECO:0007669"/>
    <property type="project" value="InterPro"/>
</dbReference>
<dbReference type="FunFam" id="3.40.50.720:FF:000026">
    <property type="entry name" value="Glyoxylate/hydroxypyruvate reductase B"/>
    <property type="match status" value="1"/>
</dbReference>
<dbReference type="GO" id="GO:0008199">
    <property type="term" value="F:ferric iron binding"/>
    <property type="evidence" value="ECO:0007669"/>
    <property type="project" value="InterPro"/>
</dbReference>
<dbReference type="InterPro" id="IPR036291">
    <property type="entry name" value="NAD(P)-bd_dom_sf"/>
</dbReference>
<evidence type="ECO:0000256" key="1">
    <source>
        <dbReference type="ARBA" id="ARBA00023002"/>
    </source>
</evidence>
<accession>A0AAD9GQB4</accession>
<dbReference type="CDD" id="cd03457">
    <property type="entry name" value="intradiol_dioxygenase_like"/>
    <property type="match status" value="1"/>
</dbReference>
<dbReference type="SUPFAM" id="SSF52283">
    <property type="entry name" value="Formate/glycerate dehydrogenase catalytic domain-like"/>
    <property type="match status" value="1"/>
</dbReference>
<keyword evidence="6" id="KW-1185">Reference proteome</keyword>
<dbReference type="Proteomes" id="UP001259832">
    <property type="component" value="Unassembled WGS sequence"/>
</dbReference>
<dbReference type="GO" id="GO:0016702">
    <property type="term" value="F:oxidoreductase activity, acting on single donors with incorporation of molecular oxygen, incorporation of two atoms of oxygen"/>
    <property type="evidence" value="ECO:0007669"/>
    <property type="project" value="InterPro"/>
</dbReference>
<feature type="domain" description="Intradiol ring-cleavage dioxygenases" evidence="3">
    <location>
        <begin position="452"/>
        <end position="543"/>
    </location>
</feature>
<dbReference type="PROSITE" id="PS00671">
    <property type="entry name" value="D_2_HYDROXYACID_DH_3"/>
    <property type="match status" value="1"/>
</dbReference>
<organism evidence="5 6">
    <name type="scientific">Phytophthora citrophthora</name>
    <dbReference type="NCBI Taxonomy" id="4793"/>
    <lineage>
        <taxon>Eukaryota</taxon>
        <taxon>Sar</taxon>
        <taxon>Stramenopiles</taxon>
        <taxon>Oomycota</taxon>
        <taxon>Peronosporomycetes</taxon>
        <taxon>Peronosporales</taxon>
        <taxon>Peronosporaceae</taxon>
        <taxon>Phytophthora</taxon>
    </lineage>
</organism>
<dbReference type="PANTHER" id="PTHR34315">
    <property type="match status" value="1"/>
</dbReference>
<feature type="domain" description="D-isomer specific 2-hydroxyacid dehydrogenase NAD-binding" evidence="4">
    <location>
        <begin position="106"/>
        <end position="290"/>
    </location>
</feature>
<dbReference type="InterPro" id="IPR000627">
    <property type="entry name" value="Intradiol_dOase_C"/>
</dbReference>
<dbReference type="Gene3D" id="2.60.130.10">
    <property type="entry name" value="Aromatic compound dioxygenase"/>
    <property type="match status" value="1"/>
</dbReference>
<dbReference type="SUPFAM" id="SSF51735">
    <property type="entry name" value="NAD(P)-binding Rossmann-fold domains"/>
    <property type="match status" value="1"/>
</dbReference>
<evidence type="ECO:0000259" key="3">
    <source>
        <dbReference type="Pfam" id="PF00775"/>
    </source>
</evidence>
<dbReference type="InterPro" id="IPR006139">
    <property type="entry name" value="D-isomer_2_OHA_DH_cat_dom"/>
</dbReference>
<sequence length="713" mass="75832">MCQQFRQRLAKAGADTSVSLESFASEESCISREELLKRVKGCTGLFCLLTDKVDAEVLDAAGPSLRVVSTMSVGYNHIDVEACKARNVKVGYTPGVLDVSTAETAVALTFAAKRRLLECAGSAKNGEWGVWQPFQYCGSDVTGSTVGVVGLGRIGTTYARMLKNGFNCKILYTGPREKLDNAKTLGRDANSVQYVDMETLLRESDIVSLHQPLTEATRNSIGAKELELMKPSAVLINTGRGELVDQEALVEALKTKQIAAAGLDVTTPEPLLPSHPLFSLENCVVMPHIGSATIKTRQAMADIAVTNLTAGVLDEKLPHGTFPIFAAVIAAVTTTDSVSAHQMATRPAFSADQRKLFVANAKHALGECANTGPMRQLQERAIARRAQTVENLRRERRQRRLDVTTAVATNHKSNLTGITADTSSSVLFGDEVACVLEPEVTYGPYYVLGEYIRTDMREDQPGVDMYIDVQVIDVSSCEPVTDMYVDFWHANATGVYSGVVADGNGDSSDTTNLDKTFLRGVTPTDDDGVAQMISIFPGHYVERATHLHFIGNYNGTVLSNGTYSGGSAAHVGQFFFDQDLITSVNEQDTYVTNTQEITLNEDDQWLIAAAENGYDPIMEYALLGDSVADGLFVWISLAVDMTAAQEVQEAATLTADGGVVSTNSVIGGGAGGSGNFGGSMGGFGGSGGFAGSVGNFAGSAQQSAGSSACNVKA</sequence>
<dbReference type="Pfam" id="PF00775">
    <property type="entry name" value="Dioxygenase_C"/>
    <property type="match status" value="1"/>
</dbReference>